<dbReference type="SUPFAM" id="SSF52129">
    <property type="entry name" value="Caspase-like"/>
    <property type="match status" value="1"/>
</dbReference>
<gene>
    <name evidence="3" type="ORF">RFI_05622</name>
</gene>
<dbReference type="InterPro" id="IPR052039">
    <property type="entry name" value="Caspase-related_regulators"/>
</dbReference>
<dbReference type="GO" id="GO:0006508">
    <property type="term" value="P:proteolysis"/>
    <property type="evidence" value="ECO:0007669"/>
    <property type="project" value="InterPro"/>
</dbReference>
<dbReference type="Gene3D" id="3.40.50.1460">
    <property type="match status" value="1"/>
</dbReference>
<dbReference type="PANTHER" id="PTHR22576">
    <property type="entry name" value="MUCOSA ASSOCIATED LYMPHOID TISSUE LYMPHOMA TRANSLOCATION PROTEIN 1/PARACASPASE"/>
    <property type="match status" value="1"/>
</dbReference>
<comment type="caution">
    <text evidence="3">The sequence shown here is derived from an EMBL/GenBank/DDBJ whole genome shotgun (WGS) entry which is preliminary data.</text>
</comment>
<dbReference type="EMBL" id="ASPP01004888">
    <property type="protein sequence ID" value="ETO31498.1"/>
    <property type="molecule type" value="Genomic_DNA"/>
</dbReference>
<dbReference type="PANTHER" id="PTHR22576:SF41">
    <property type="entry name" value="CASPASE 14, APOPTOSIS-RELATED CYSTEINE PEPTIDASE"/>
    <property type="match status" value="1"/>
</dbReference>
<feature type="coiled-coil region" evidence="1">
    <location>
        <begin position="544"/>
        <end position="600"/>
    </location>
</feature>
<name>X6P031_RETFI</name>
<evidence type="ECO:0000313" key="4">
    <source>
        <dbReference type="Proteomes" id="UP000023152"/>
    </source>
</evidence>
<evidence type="ECO:0000259" key="2">
    <source>
        <dbReference type="PROSITE" id="PS50208"/>
    </source>
</evidence>
<dbReference type="PROSITE" id="PS50208">
    <property type="entry name" value="CASPASE_P20"/>
    <property type="match status" value="1"/>
</dbReference>
<proteinExistence type="predicted"/>
<dbReference type="Proteomes" id="UP000023152">
    <property type="component" value="Unassembled WGS sequence"/>
</dbReference>
<keyword evidence="4" id="KW-1185">Reference proteome</keyword>
<dbReference type="GO" id="GO:0004197">
    <property type="term" value="F:cysteine-type endopeptidase activity"/>
    <property type="evidence" value="ECO:0007669"/>
    <property type="project" value="InterPro"/>
</dbReference>
<protein>
    <recommendedName>
        <fullName evidence="2">Caspase family p20 domain-containing protein</fullName>
    </recommendedName>
</protein>
<dbReference type="Pfam" id="PF00656">
    <property type="entry name" value="Peptidase_C14"/>
    <property type="match status" value="1"/>
</dbReference>
<dbReference type="AlphaFoldDB" id="X6P031"/>
<organism evidence="3 4">
    <name type="scientific">Reticulomyxa filosa</name>
    <dbReference type="NCBI Taxonomy" id="46433"/>
    <lineage>
        <taxon>Eukaryota</taxon>
        <taxon>Sar</taxon>
        <taxon>Rhizaria</taxon>
        <taxon>Retaria</taxon>
        <taxon>Foraminifera</taxon>
        <taxon>Monothalamids</taxon>
        <taxon>Reticulomyxidae</taxon>
        <taxon>Reticulomyxa</taxon>
    </lineage>
</organism>
<dbReference type="InterPro" id="IPR029030">
    <property type="entry name" value="Caspase-like_dom_sf"/>
</dbReference>
<keyword evidence="1" id="KW-0175">Coiled coil</keyword>
<reference evidence="3 4" key="1">
    <citation type="journal article" date="2013" name="Curr. Biol.">
        <title>The Genome of the Foraminiferan Reticulomyxa filosa.</title>
        <authorList>
            <person name="Glockner G."/>
            <person name="Hulsmann N."/>
            <person name="Schleicher M."/>
            <person name="Noegel A.A."/>
            <person name="Eichinger L."/>
            <person name="Gallinger C."/>
            <person name="Pawlowski J."/>
            <person name="Sierra R."/>
            <person name="Euteneuer U."/>
            <person name="Pillet L."/>
            <person name="Moustafa A."/>
            <person name="Platzer M."/>
            <person name="Groth M."/>
            <person name="Szafranski K."/>
            <person name="Schliwa M."/>
        </authorList>
    </citation>
    <scope>NUCLEOTIDE SEQUENCE [LARGE SCALE GENOMIC DNA]</scope>
</reference>
<dbReference type="InterPro" id="IPR001309">
    <property type="entry name" value="Pept_C14_p20"/>
</dbReference>
<evidence type="ECO:0000313" key="3">
    <source>
        <dbReference type="EMBL" id="ETO31498.1"/>
    </source>
</evidence>
<accession>X6P031</accession>
<sequence>MSLQAFIFFKNMHTATLASSTLQSLKEKVIEIINKTTTCTPTPSFKITDNNGQDIDNDQKVQATFGMQPVFFLVHLIDNSDNDEKKNVENEKINDGNCHKIVQPLILLTGAAKYENSDYLPGVKADLINFKVLFEAYGYQVHSTYDQNKPETELLTLKQLNLFLMKHYIKLLKNKNNYDALIFVWCGHGSIAAEGDTLVTSDDHNCKLFKKIQELFTDDTDMFLNKPKIFIKNACRVNDEVQQLYNRESDTLCIFSTTPGKFIIDSPDSGKGKGSYFADAFVMLCQKILTHPSHYMTIYNQLLEIIQTASTCDRHIFLNNNKFQKKALKEKVKMEKYDQSTKNKVNTEVVLLSHEKYCFNKDWILQLQEEKEIAHLICLVCKQIANNALQLTCSQHEKTKETLIIGENCLKLFLEKNKYCPILSHEDCSYSSNRVARHLIDNLQVMCIRQFEQDLKTPNKTESNDSVIKCNFIGPLKYLHGHLNNECTWKSIDCCFKSFGCNHSCFIHNLKDHLNTNMQKHICLVCKYMKEDSQLKTEENIEKYNNVKKEFSSYQEQVEMLKNEFNNSKKQMQLAQQEVINSLKQQNTKLNEDYQKLLQK</sequence>
<feature type="non-terminal residue" evidence="3">
    <location>
        <position position="600"/>
    </location>
</feature>
<feature type="domain" description="Caspase family p20" evidence="2">
    <location>
        <begin position="105"/>
        <end position="239"/>
    </location>
</feature>
<evidence type="ECO:0000256" key="1">
    <source>
        <dbReference type="SAM" id="Coils"/>
    </source>
</evidence>
<dbReference type="InterPro" id="IPR011600">
    <property type="entry name" value="Pept_C14_caspase"/>
</dbReference>